<dbReference type="GO" id="GO:0003824">
    <property type="term" value="F:catalytic activity"/>
    <property type="evidence" value="ECO:0007669"/>
    <property type="project" value="InterPro"/>
</dbReference>
<evidence type="ECO:0000256" key="1">
    <source>
        <dbReference type="ARBA" id="ARBA00001966"/>
    </source>
</evidence>
<keyword evidence="3" id="KW-0479">Metal-binding</keyword>
<evidence type="ECO:0000256" key="3">
    <source>
        <dbReference type="ARBA" id="ARBA00022723"/>
    </source>
</evidence>
<dbReference type="InterPro" id="IPR007197">
    <property type="entry name" value="rSAM"/>
</dbReference>
<comment type="cofactor">
    <cofactor evidence="1">
        <name>[4Fe-4S] cluster</name>
        <dbReference type="ChEBI" id="CHEBI:49883"/>
    </cofactor>
</comment>
<reference evidence="7" key="1">
    <citation type="journal article" date="2015" name="Nature">
        <title>Complex archaea that bridge the gap between prokaryotes and eukaryotes.</title>
        <authorList>
            <person name="Spang A."/>
            <person name="Saw J.H."/>
            <person name="Jorgensen S.L."/>
            <person name="Zaremba-Niedzwiedzka K."/>
            <person name="Martijn J."/>
            <person name="Lind A.E."/>
            <person name="van Eijk R."/>
            <person name="Schleper C."/>
            <person name="Guy L."/>
            <person name="Ettema T.J."/>
        </authorList>
    </citation>
    <scope>NUCLEOTIDE SEQUENCE</scope>
</reference>
<dbReference type="PANTHER" id="PTHR43409">
    <property type="entry name" value="ANAEROBIC MAGNESIUM-PROTOPORPHYRIN IX MONOMETHYL ESTER CYCLASE-RELATED"/>
    <property type="match status" value="1"/>
</dbReference>
<evidence type="ECO:0000259" key="6">
    <source>
        <dbReference type="PROSITE" id="PS51918"/>
    </source>
</evidence>
<name>A0A0F8WEK7_9ZZZZ</name>
<dbReference type="EMBL" id="LAZR01065563">
    <property type="protein sequence ID" value="KKK55302.1"/>
    <property type="molecule type" value="Genomic_DNA"/>
</dbReference>
<evidence type="ECO:0000313" key="7">
    <source>
        <dbReference type="EMBL" id="KKK55302.1"/>
    </source>
</evidence>
<proteinExistence type="predicted"/>
<dbReference type="PANTHER" id="PTHR43409:SF7">
    <property type="entry name" value="BLL1977 PROTEIN"/>
    <property type="match status" value="1"/>
</dbReference>
<evidence type="ECO:0000256" key="4">
    <source>
        <dbReference type="ARBA" id="ARBA00023004"/>
    </source>
</evidence>
<feature type="domain" description="Radical SAM core" evidence="6">
    <location>
        <begin position="1"/>
        <end position="191"/>
    </location>
</feature>
<comment type="caution">
    <text evidence="7">The sequence shown here is derived from an EMBL/GenBank/DDBJ whole genome shotgun (WGS) entry which is preliminary data.</text>
</comment>
<dbReference type="GO" id="GO:0046872">
    <property type="term" value="F:metal ion binding"/>
    <property type="evidence" value="ECO:0007669"/>
    <property type="project" value="UniProtKB-KW"/>
</dbReference>
<dbReference type="Gene3D" id="3.30.750.200">
    <property type="match status" value="1"/>
</dbReference>
<dbReference type="InterPro" id="IPR051198">
    <property type="entry name" value="BchE-like"/>
</dbReference>
<keyword evidence="4" id="KW-0408">Iron</keyword>
<evidence type="ECO:0000256" key="2">
    <source>
        <dbReference type="ARBA" id="ARBA00022691"/>
    </source>
</evidence>
<protein>
    <recommendedName>
        <fullName evidence="6">Radical SAM core domain-containing protein</fullName>
    </recommendedName>
</protein>
<dbReference type="SUPFAM" id="SSF102114">
    <property type="entry name" value="Radical SAM enzymes"/>
    <property type="match status" value="1"/>
</dbReference>
<dbReference type="GO" id="GO:0051536">
    <property type="term" value="F:iron-sulfur cluster binding"/>
    <property type="evidence" value="ECO:0007669"/>
    <property type="project" value="UniProtKB-KW"/>
</dbReference>
<sequence length="257" mass="29167">MDEIGVTYEKYHYNILIIGDELLAASKKRMRAFCEGVQEGRAKYAWDFDWMFQTHANAKLDKETLELAKNAGCYFFSYGIESGSQKVLKSMNKKIKLSQVIEAMELAKQAKLGFGANLIFGDPAETQETWAETLAFWLKHCQDNFVFLSQLMPYPGSAVFDGRFPSKKDYYEHIDEHATNLTQIPQEKFGELLGLTGHLEEKWMFIKQATGVETQLDGDGYHTIKATCPHCGEESVYRNTIPGTPFFLGLGCVHCNQ</sequence>
<dbReference type="SMART" id="SM00729">
    <property type="entry name" value="Elp3"/>
    <property type="match status" value="1"/>
</dbReference>
<gene>
    <name evidence="7" type="ORF">LCGC14_3075900</name>
</gene>
<accession>A0A0F8WEK7</accession>
<dbReference type="PROSITE" id="PS51918">
    <property type="entry name" value="RADICAL_SAM"/>
    <property type="match status" value="1"/>
</dbReference>
<feature type="non-terminal residue" evidence="7">
    <location>
        <position position="257"/>
    </location>
</feature>
<evidence type="ECO:0000256" key="5">
    <source>
        <dbReference type="ARBA" id="ARBA00023014"/>
    </source>
</evidence>
<keyword evidence="2" id="KW-0949">S-adenosyl-L-methionine</keyword>
<dbReference type="InterPro" id="IPR058240">
    <property type="entry name" value="rSAM_sf"/>
</dbReference>
<dbReference type="InterPro" id="IPR006638">
    <property type="entry name" value="Elp3/MiaA/NifB-like_rSAM"/>
</dbReference>
<dbReference type="AlphaFoldDB" id="A0A0F8WEK7"/>
<dbReference type="Pfam" id="PF04055">
    <property type="entry name" value="Radical_SAM"/>
    <property type="match status" value="1"/>
</dbReference>
<organism evidence="7">
    <name type="scientific">marine sediment metagenome</name>
    <dbReference type="NCBI Taxonomy" id="412755"/>
    <lineage>
        <taxon>unclassified sequences</taxon>
        <taxon>metagenomes</taxon>
        <taxon>ecological metagenomes</taxon>
    </lineage>
</organism>
<keyword evidence="5" id="KW-0411">Iron-sulfur</keyword>